<accession>A0A8H3AHW6</accession>
<protein>
    <submittedName>
        <fullName evidence="1">Uncharacterized protein</fullName>
    </submittedName>
</protein>
<organism evidence="1 2">
    <name type="scientific">Rhizoctonia solani</name>
    <dbReference type="NCBI Taxonomy" id="456999"/>
    <lineage>
        <taxon>Eukaryota</taxon>
        <taxon>Fungi</taxon>
        <taxon>Dikarya</taxon>
        <taxon>Basidiomycota</taxon>
        <taxon>Agaricomycotina</taxon>
        <taxon>Agaricomycetes</taxon>
        <taxon>Cantharellales</taxon>
        <taxon>Ceratobasidiaceae</taxon>
        <taxon>Rhizoctonia</taxon>
    </lineage>
</organism>
<name>A0A8H3AHW6_9AGAM</name>
<reference evidence="1" key="1">
    <citation type="submission" date="2021-01" db="EMBL/GenBank/DDBJ databases">
        <authorList>
            <person name="Kaushik A."/>
        </authorList>
    </citation>
    <scope>NUCLEOTIDE SEQUENCE</scope>
    <source>
        <strain evidence="1">AG1-1C</strain>
    </source>
</reference>
<sequence>MASNGPVAVAPKNTVKIRRRQIWGAGGLVAQGVSELIGVPGLKDTAVFFKEGAKALKAPKWDDDQARKQINGVEELLSWIDTTLTSFPEPHLPNPLLISEGRLDGVESFRRDMETHKTEIEITLNERYTTKLTRQNEVALFLTKKNEQVSECISDFCVDGSIRANHAMLVLSKSNQEIQALSVLIREQSQRVADLTSQVRTDQPPFVLFKSHHEEE</sequence>
<evidence type="ECO:0000313" key="1">
    <source>
        <dbReference type="EMBL" id="CAE6422599.1"/>
    </source>
</evidence>
<evidence type="ECO:0000313" key="2">
    <source>
        <dbReference type="Proteomes" id="UP000663846"/>
    </source>
</evidence>
<dbReference type="EMBL" id="CAJMWS010000322">
    <property type="protein sequence ID" value="CAE6422599.1"/>
    <property type="molecule type" value="Genomic_DNA"/>
</dbReference>
<dbReference type="AlphaFoldDB" id="A0A8H3AHW6"/>
<dbReference type="Proteomes" id="UP000663846">
    <property type="component" value="Unassembled WGS sequence"/>
</dbReference>
<proteinExistence type="predicted"/>
<gene>
    <name evidence="1" type="ORF">RDB_LOCUS90279</name>
</gene>
<comment type="caution">
    <text evidence="1">The sequence shown here is derived from an EMBL/GenBank/DDBJ whole genome shotgun (WGS) entry which is preliminary data.</text>
</comment>